<keyword evidence="7" id="KW-0186">Copper</keyword>
<dbReference type="Proteomes" id="UP001144805">
    <property type="component" value="Unassembled WGS sequence"/>
</dbReference>
<evidence type="ECO:0000259" key="11">
    <source>
        <dbReference type="Pfam" id="PF04234"/>
    </source>
</evidence>
<evidence type="ECO:0000256" key="2">
    <source>
        <dbReference type="ARBA" id="ARBA00022475"/>
    </source>
</evidence>
<evidence type="ECO:0000256" key="4">
    <source>
        <dbReference type="ARBA" id="ARBA00022723"/>
    </source>
</evidence>
<evidence type="ECO:0000256" key="8">
    <source>
        <dbReference type="ARBA" id="ARBA00023136"/>
    </source>
</evidence>
<protein>
    <submittedName>
        <fullName evidence="13">Copper resistance protein CopC</fullName>
    </submittedName>
</protein>
<dbReference type="InterPro" id="IPR014755">
    <property type="entry name" value="Cu-Rt/internalin_Ig-like"/>
</dbReference>
<reference evidence="13" key="1">
    <citation type="submission" date="2022-11" db="EMBL/GenBank/DDBJ databases">
        <title>Biodiversity and phylogenetic relationships of bacteria.</title>
        <authorList>
            <person name="Machado R.A.R."/>
            <person name="Bhat A."/>
            <person name="Loulou A."/>
            <person name="Kallel S."/>
        </authorList>
    </citation>
    <scope>NUCLEOTIDE SEQUENCE</scope>
    <source>
        <strain evidence="13">K-TC2</strain>
    </source>
</reference>
<comment type="caution">
    <text evidence="13">The sequence shown here is derived from an EMBL/GenBank/DDBJ whole genome shotgun (WGS) entry which is preliminary data.</text>
</comment>
<organism evidence="13 14">
    <name type="scientific">Kaistia nematophila</name>
    <dbReference type="NCBI Taxonomy" id="2994654"/>
    <lineage>
        <taxon>Bacteria</taxon>
        <taxon>Pseudomonadati</taxon>
        <taxon>Pseudomonadota</taxon>
        <taxon>Alphaproteobacteria</taxon>
        <taxon>Hyphomicrobiales</taxon>
        <taxon>Kaistiaceae</taxon>
        <taxon>Kaistia</taxon>
    </lineage>
</organism>
<evidence type="ECO:0000313" key="13">
    <source>
        <dbReference type="EMBL" id="MCX5570457.1"/>
    </source>
</evidence>
<keyword evidence="8 9" id="KW-0472">Membrane</keyword>
<feature type="transmembrane region" description="Helical" evidence="9">
    <location>
        <begin position="179"/>
        <end position="199"/>
    </location>
</feature>
<feature type="signal peptide" evidence="10">
    <location>
        <begin position="1"/>
        <end position="28"/>
    </location>
</feature>
<proteinExistence type="predicted"/>
<keyword evidence="3 9" id="KW-0812">Transmembrane</keyword>
<feature type="domain" description="Copper resistance protein D" evidence="12">
    <location>
        <begin position="311"/>
        <end position="411"/>
    </location>
</feature>
<dbReference type="Pfam" id="PF04234">
    <property type="entry name" value="CopC"/>
    <property type="match status" value="1"/>
</dbReference>
<dbReference type="GO" id="GO:0005507">
    <property type="term" value="F:copper ion binding"/>
    <property type="evidence" value="ECO:0007669"/>
    <property type="project" value="InterPro"/>
</dbReference>
<evidence type="ECO:0000256" key="7">
    <source>
        <dbReference type="ARBA" id="ARBA00023008"/>
    </source>
</evidence>
<evidence type="ECO:0000313" key="14">
    <source>
        <dbReference type="Proteomes" id="UP001144805"/>
    </source>
</evidence>
<dbReference type="GO" id="GO:0006825">
    <property type="term" value="P:copper ion transport"/>
    <property type="evidence" value="ECO:0007669"/>
    <property type="project" value="InterPro"/>
</dbReference>
<evidence type="ECO:0000259" key="12">
    <source>
        <dbReference type="Pfam" id="PF05425"/>
    </source>
</evidence>
<dbReference type="GO" id="GO:0046688">
    <property type="term" value="P:response to copper ion"/>
    <property type="evidence" value="ECO:0007669"/>
    <property type="project" value="InterPro"/>
</dbReference>
<keyword evidence="4" id="KW-0479">Metal-binding</keyword>
<feature type="chain" id="PRO_5040902110" evidence="10">
    <location>
        <begin position="29"/>
        <end position="533"/>
    </location>
</feature>
<feature type="transmembrane region" description="Helical" evidence="9">
    <location>
        <begin position="146"/>
        <end position="167"/>
    </location>
</feature>
<keyword evidence="14" id="KW-1185">Reference proteome</keyword>
<evidence type="ECO:0000256" key="6">
    <source>
        <dbReference type="ARBA" id="ARBA00022989"/>
    </source>
</evidence>
<dbReference type="InterPro" id="IPR007348">
    <property type="entry name" value="CopC_dom"/>
</dbReference>
<dbReference type="InterPro" id="IPR008457">
    <property type="entry name" value="Cu-R_CopD_dom"/>
</dbReference>
<evidence type="ECO:0000256" key="5">
    <source>
        <dbReference type="ARBA" id="ARBA00022729"/>
    </source>
</evidence>
<sequence length="533" mass="53744">MSLRGLFLCLALIILAALVAPRGASAHAALVSSEPATGAVLDKAPPAATLTFSEPVAPLVFRLLGPDGKPADLAGVAAVGSRVTAPLPTDLARGTHVLSWRVVSEDGHPVGGTLVFSVGAASSAANAAYAADRDPVVAAGLWLARLGLYAGLFLGIGGVFFRAFAMIGPLPPGGLRRGLVALLGIGMATALVGLCAQGLDALGLPATGLASASVWQAGLSTSFGRTTILAMLGCALALAALFVSRRPVRRSLAALAMLGPGLALAATGHAAAADPQLLMRPLVFLHASAIAAWAGALLPLAVALAAGGGRAALARFSVAAPAVFALLFASGAAIAVVQLGSVDALWTTGYGRVLAAKLAAVALVLAIAAHNRFALTAPVLRGDGRATRRLVGSIVAEIALVLAIFGLAALWRFTPPPRALDVALPAIEVHLHGEKAMAEVVVTPHRQRDATVEVEPLDGDGVPFRPLEVTLALAPAGGGMEPIRVAATPGADGRWQATMPGLAAGGTWTIRLDLLVSDFEKAQLQGEITLPAP</sequence>
<evidence type="ECO:0000256" key="1">
    <source>
        <dbReference type="ARBA" id="ARBA00004651"/>
    </source>
</evidence>
<evidence type="ECO:0000256" key="3">
    <source>
        <dbReference type="ARBA" id="ARBA00022692"/>
    </source>
</evidence>
<evidence type="ECO:0000256" key="10">
    <source>
        <dbReference type="SAM" id="SignalP"/>
    </source>
</evidence>
<feature type="transmembrane region" description="Helical" evidence="9">
    <location>
        <begin position="223"/>
        <end position="243"/>
    </location>
</feature>
<feature type="transmembrane region" description="Helical" evidence="9">
    <location>
        <begin position="252"/>
        <end position="272"/>
    </location>
</feature>
<feature type="transmembrane region" description="Helical" evidence="9">
    <location>
        <begin position="318"/>
        <end position="337"/>
    </location>
</feature>
<feature type="transmembrane region" description="Helical" evidence="9">
    <location>
        <begin position="390"/>
        <end position="411"/>
    </location>
</feature>
<feature type="transmembrane region" description="Helical" evidence="9">
    <location>
        <begin position="284"/>
        <end position="306"/>
    </location>
</feature>
<dbReference type="InterPro" id="IPR032694">
    <property type="entry name" value="CopC/D"/>
</dbReference>
<feature type="domain" description="CopC" evidence="11">
    <location>
        <begin position="27"/>
        <end position="118"/>
    </location>
</feature>
<dbReference type="Pfam" id="PF05425">
    <property type="entry name" value="CopD"/>
    <property type="match status" value="1"/>
</dbReference>
<dbReference type="EMBL" id="JAPKNK010000006">
    <property type="protein sequence ID" value="MCX5570457.1"/>
    <property type="molecule type" value="Genomic_DNA"/>
</dbReference>
<feature type="transmembrane region" description="Helical" evidence="9">
    <location>
        <begin position="349"/>
        <end position="369"/>
    </location>
</feature>
<name>A0A9X3E464_9HYPH</name>
<evidence type="ECO:0000256" key="9">
    <source>
        <dbReference type="SAM" id="Phobius"/>
    </source>
</evidence>
<accession>A0A9X3E464</accession>
<dbReference type="GO" id="GO:0005886">
    <property type="term" value="C:plasma membrane"/>
    <property type="evidence" value="ECO:0007669"/>
    <property type="project" value="UniProtKB-SubCell"/>
</dbReference>
<dbReference type="Gene3D" id="2.60.40.1220">
    <property type="match status" value="1"/>
</dbReference>
<keyword evidence="2" id="KW-1003">Cell membrane</keyword>
<comment type="subcellular location">
    <subcellularLocation>
        <location evidence="1">Cell membrane</location>
        <topology evidence="1">Multi-pass membrane protein</topology>
    </subcellularLocation>
</comment>
<dbReference type="RefSeq" id="WP_266339431.1">
    <property type="nucleotide sequence ID" value="NZ_JAPKNK010000006.1"/>
</dbReference>
<dbReference type="InterPro" id="IPR014756">
    <property type="entry name" value="Ig_E-set"/>
</dbReference>
<dbReference type="SUPFAM" id="SSF81296">
    <property type="entry name" value="E set domains"/>
    <property type="match status" value="1"/>
</dbReference>
<dbReference type="PANTHER" id="PTHR34820">
    <property type="entry name" value="INNER MEMBRANE PROTEIN YEBZ"/>
    <property type="match status" value="1"/>
</dbReference>
<gene>
    <name evidence="13" type="ORF">OSH07_14710</name>
</gene>
<dbReference type="AlphaFoldDB" id="A0A9X3E464"/>
<dbReference type="PANTHER" id="PTHR34820:SF4">
    <property type="entry name" value="INNER MEMBRANE PROTEIN YEBZ"/>
    <property type="match status" value="1"/>
</dbReference>
<dbReference type="GO" id="GO:0042597">
    <property type="term" value="C:periplasmic space"/>
    <property type="evidence" value="ECO:0007669"/>
    <property type="project" value="InterPro"/>
</dbReference>
<keyword evidence="6 9" id="KW-1133">Transmembrane helix</keyword>
<keyword evidence="5 10" id="KW-0732">Signal</keyword>